<name>A0A392W2Z1_9FABA</name>
<dbReference type="Proteomes" id="UP000265520">
    <property type="component" value="Unassembled WGS sequence"/>
</dbReference>
<keyword evidence="3" id="KW-1185">Reference proteome</keyword>
<accession>A0A392W2Z1</accession>
<sequence>SAIVPSKQKLFEGDNGSEFGEHGSRRRSKWQCVRKEGSRTDPGGLCRL</sequence>
<reference evidence="2 3" key="1">
    <citation type="journal article" date="2018" name="Front. Plant Sci.">
        <title>Red Clover (Trifolium pratense) and Zigzag Clover (T. medium) - A Picture of Genomic Similarities and Differences.</title>
        <authorList>
            <person name="Dluhosova J."/>
            <person name="Istvanek J."/>
            <person name="Nedelnik J."/>
            <person name="Repkova J."/>
        </authorList>
    </citation>
    <scope>NUCLEOTIDE SEQUENCE [LARGE SCALE GENOMIC DNA]</scope>
    <source>
        <strain evidence="3">cv. 10/8</strain>
        <tissue evidence="2">Leaf</tissue>
    </source>
</reference>
<feature type="non-terminal residue" evidence="2">
    <location>
        <position position="1"/>
    </location>
</feature>
<evidence type="ECO:0000313" key="2">
    <source>
        <dbReference type="EMBL" id="MCI93020.1"/>
    </source>
</evidence>
<evidence type="ECO:0000313" key="3">
    <source>
        <dbReference type="Proteomes" id="UP000265520"/>
    </source>
</evidence>
<comment type="caution">
    <text evidence="2">The sequence shown here is derived from an EMBL/GenBank/DDBJ whole genome shotgun (WGS) entry which is preliminary data.</text>
</comment>
<feature type="region of interest" description="Disordered" evidence="1">
    <location>
        <begin position="1"/>
        <end position="48"/>
    </location>
</feature>
<dbReference type="EMBL" id="LXQA011317586">
    <property type="protein sequence ID" value="MCI93020.1"/>
    <property type="molecule type" value="Genomic_DNA"/>
</dbReference>
<proteinExistence type="predicted"/>
<evidence type="ECO:0000256" key="1">
    <source>
        <dbReference type="SAM" id="MobiDB-lite"/>
    </source>
</evidence>
<protein>
    <submittedName>
        <fullName evidence="2">Uncharacterized protein</fullName>
    </submittedName>
</protein>
<organism evidence="2 3">
    <name type="scientific">Trifolium medium</name>
    <dbReference type="NCBI Taxonomy" id="97028"/>
    <lineage>
        <taxon>Eukaryota</taxon>
        <taxon>Viridiplantae</taxon>
        <taxon>Streptophyta</taxon>
        <taxon>Embryophyta</taxon>
        <taxon>Tracheophyta</taxon>
        <taxon>Spermatophyta</taxon>
        <taxon>Magnoliopsida</taxon>
        <taxon>eudicotyledons</taxon>
        <taxon>Gunneridae</taxon>
        <taxon>Pentapetalae</taxon>
        <taxon>rosids</taxon>
        <taxon>fabids</taxon>
        <taxon>Fabales</taxon>
        <taxon>Fabaceae</taxon>
        <taxon>Papilionoideae</taxon>
        <taxon>50 kb inversion clade</taxon>
        <taxon>NPAAA clade</taxon>
        <taxon>Hologalegina</taxon>
        <taxon>IRL clade</taxon>
        <taxon>Trifolieae</taxon>
        <taxon>Trifolium</taxon>
    </lineage>
</organism>
<dbReference type="AlphaFoldDB" id="A0A392W2Z1"/>